<comment type="caution">
    <text evidence="5">The sequence shown here is derived from an EMBL/GenBank/DDBJ whole genome shotgun (WGS) entry which is preliminary data.</text>
</comment>
<dbReference type="PANTHER" id="PTHR31181">
    <property type="entry name" value="EGG CELL-SECRETED PROTEIN 1.4"/>
    <property type="match status" value="1"/>
</dbReference>
<feature type="chain" id="PRO_5043594426" description="Prolamin-like domain-containing protein" evidence="3">
    <location>
        <begin position="25"/>
        <end position="244"/>
    </location>
</feature>
<sequence>MAMMKSMVILLTICFAFLISHGLSQKSPFVSPRNSNFVDNKEFVLECWSSLFDLGWCYGDLVRAAESGKVDVGIAPTCCKAARSMDSGCWSNIFPYNPFFPQVFQAYCLRFPSAPPPPSDAGSRTPELQGPSMASPPTPVNTDVQPPKAEGPSMGSPTQVNAEVPTPNADEPTSMESPTPMNADVPTPDAEGPSMAFPTPVNGDVLTPIAEGPIFLAPFALPPYAPSPITEGLFMDMPRGEGPV</sequence>
<accession>A0AAU9MJW1</accession>
<dbReference type="GO" id="GO:0009567">
    <property type="term" value="P:double fertilization forming a zygote and endosperm"/>
    <property type="evidence" value="ECO:0007669"/>
    <property type="project" value="TreeGrafter"/>
</dbReference>
<gene>
    <name evidence="5" type="ORF">LVIROSA_LOCUS13618</name>
</gene>
<evidence type="ECO:0000259" key="4">
    <source>
        <dbReference type="Pfam" id="PF05617"/>
    </source>
</evidence>
<evidence type="ECO:0000256" key="2">
    <source>
        <dbReference type="SAM" id="MobiDB-lite"/>
    </source>
</evidence>
<dbReference type="GO" id="GO:2000008">
    <property type="term" value="P:regulation of protein localization to cell surface"/>
    <property type="evidence" value="ECO:0007669"/>
    <property type="project" value="TreeGrafter"/>
</dbReference>
<name>A0AAU9MJW1_9ASTR</name>
<keyword evidence="1 3" id="KW-0732">Signal</keyword>
<reference evidence="5 6" key="1">
    <citation type="submission" date="2022-01" db="EMBL/GenBank/DDBJ databases">
        <authorList>
            <person name="Xiong W."/>
            <person name="Schranz E."/>
        </authorList>
    </citation>
    <scope>NUCLEOTIDE SEQUENCE [LARGE SCALE GENOMIC DNA]</scope>
</reference>
<dbReference type="AlphaFoldDB" id="A0AAU9MJW1"/>
<feature type="region of interest" description="Disordered" evidence="2">
    <location>
        <begin position="115"/>
        <end position="185"/>
    </location>
</feature>
<evidence type="ECO:0000256" key="1">
    <source>
        <dbReference type="ARBA" id="ARBA00022729"/>
    </source>
</evidence>
<dbReference type="GO" id="GO:0031982">
    <property type="term" value="C:vesicle"/>
    <property type="evidence" value="ECO:0007669"/>
    <property type="project" value="TreeGrafter"/>
</dbReference>
<keyword evidence="6" id="KW-1185">Reference proteome</keyword>
<dbReference type="Proteomes" id="UP001157418">
    <property type="component" value="Unassembled WGS sequence"/>
</dbReference>
<proteinExistence type="predicted"/>
<dbReference type="EMBL" id="CAKMRJ010002223">
    <property type="protein sequence ID" value="CAH1426545.1"/>
    <property type="molecule type" value="Genomic_DNA"/>
</dbReference>
<dbReference type="PANTHER" id="PTHR31181:SF51">
    <property type="entry name" value="EGG CELL-SECRETED PROTEIN 1.4"/>
    <property type="match status" value="1"/>
</dbReference>
<dbReference type="GO" id="GO:0080155">
    <property type="term" value="P:regulation of double fertilization forming a zygote and endosperm"/>
    <property type="evidence" value="ECO:0007669"/>
    <property type="project" value="TreeGrafter"/>
</dbReference>
<feature type="signal peptide" evidence="3">
    <location>
        <begin position="1"/>
        <end position="24"/>
    </location>
</feature>
<protein>
    <recommendedName>
        <fullName evidence="4">Prolamin-like domain-containing protein</fullName>
    </recommendedName>
</protein>
<evidence type="ECO:0000313" key="6">
    <source>
        <dbReference type="Proteomes" id="UP001157418"/>
    </source>
</evidence>
<dbReference type="Pfam" id="PF05617">
    <property type="entry name" value="Prolamin_like"/>
    <property type="match status" value="1"/>
</dbReference>
<evidence type="ECO:0000313" key="5">
    <source>
        <dbReference type="EMBL" id="CAH1426545.1"/>
    </source>
</evidence>
<dbReference type="InterPro" id="IPR008502">
    <property type="entry name" value="Prolamin-like"/>
</dbReference>
<evidence type="ECO:0000256" key="3">
    <source>
        <dbReference type="SAM" id="SignalP"/>
    </source>
</evidence>
<dbReference type="GO" id="GO:0005576">
    <property type="term" value="C:extracellular region"/>
    <property type="evidence" value="ECO:0007669"/>
    <property type="project" value="TreeGrafter"/>
</dbReference>
<organism evidence="5 6">
    <name type="scientific">Lactuca virosa</name>
    <dbReference type="NCBI Taxonomy" id="75947"/>
    <lineage>
        <taxon>Eukaryota</taxon>
        <taxon>Viridiplantae</taxon>
        <taxon>Streptophyta</taxon>
        <taxon>Embryophyta</taxon>
        <taxon>Tracheophyta</taxon>
        <taxon>Spermatophyta</taxon>
        <taxon>Magnoliopsida</taxon>
        <taxon>eudicotyledons</taxon>
        <taxon>Gunneridae</taxon>
        <taxon>Pentapetalae</taxon>
        <taxon>asterids</taxon>
        <taxon>campanulids</taxon>
        <taxon>Asterales</taxon>
        <taxon>Asteraceae</taxon>
        <taxon>Cichorioideae</taxon>
        <taxon>Cichorieae</taxon>
        <taxon>Lactucinae</taxon>
        <taxon>Lactuca</taxon>
    </lineage>
</organism>
<feature type="domain" description="Prolamin-like" evidence="4">
    <location>
        <begin position="46"/>
        <end position="102"/>
    </location>
</feature>